<name>A0ACC1MCQ6_9HYPO</name>
<gene>
    <name evidence="1" type="ORF">NQ176_g11365</name>
</gene>
<dbReference type="EMBL" id="JANJQO010003813">
    <property type="protein sequence ID" value="KAJ2955853.1"/>
    <property type="molecule type" value="Genomic_DNA"/>
</dbReference>
<comment type="caution">
    <text evidence="1">The sequence shown here is derived from an EMBL/GenBank/DDBJ whole genome shotgun (WGS) entry which is preliminary data.</text>
</comment>
<sequence>MTDISNFPNLSHSEFAEACHLLDSRYRRATLGPLRKRWKLNVCTALDTSFSHENDGYTTYVQIIRPLEGDVDLPFDLGSFSLSDTSAEGLQGDAELMETEESDKVWTVWYLNSHVLPTQNARPDIGCVTYEIHLHPTYRVPCLWFTLHGLSESEPAFNIDTVFRRLVPDGYKDALRGGIGSGSISADHHPVTGLPSFFIHPCLLADAMKPFPCSKRDYLIMWLGIVGGCVSLWVPKELVAE</sequence>
<proteinExistence type="predicted"/>
<evidence type="ECO:0000313" key="2">
    <source>
        <dbReference type="Proteomes" id="UP001143910"/>
    </source>
</evidence>
<organism evidence="1 2">
    <name type="scientific">Zarea fungicola</name>
    <dbReference type="NCBI Taxonomy" id="93591"/>
    <lineage>
        <taxon>Eukaryota</taxon>
        <taxon>Fungi</taxon>
        <taxon>Dikarya</taxon>
        <taxon>Ascomycota</taxon>
        <taxon>Pezizomycotina</taxon>
        <taxon>Sordariomycetes</taxon>
        <taxon>Hypocreomycetidae</taxon>
        <taxon>Hypocreales</taxon>
        <taxon>Cordycipitaceae</taxon>
        <taxon>Zarea</taxon>
    </lineage>
</organism>
<evidence type="ECO:0000313" key="1">
    <source>
        <dbReference type="EMBL" id="KAJ2955853.1"/>
    </source>
</evidence>
<reference evidence="1" key="1">
    <citation type="submission" date="2022-08" db="EMBL/GenBank/DDBJ databases">
        <title>Genome Sequence of Lecanicillium fungicola.</title>
        <authorList>
            <person name="Buettner E."/>
        </authorList>
    </citation>
    <scope>NUCLEOTIDE SEQUENCE</scope>
    <source>
        <strain evidence="1">Babe33</strain>
    </source>
</reference>
<keyword evidence="2" id="KW-1185">Reference proteome</keyword>
<accession>A0ACC1MCQ6</accession>
<protein>
    <submittedName>
        <fullName evidence="1">Uncharacterized protein</fullName>
    </submittedName>
</protein>
<dbReference type="Proteomes" id="UP001143910">
    <property type="component" value="Unassembled WGS sequence"/>
</dbReference>